<dbReference type="SUPFAM" id="SSF55961">
    <property type="entry name" value="Bet v1-like"/>
    <property type="match status" value="1"/>
</dbReference>
<dbReference type="RefSeq" id="WP_077410285.1">
    <property type="nucleotide sequence ID" value="NZ_JBHRTS010000002.1"/>
</dbReference>
<dbReference type="CDD" id="cd07812">
    <property type="entry name" value="SRPBCC"/>
    <property type="match status" value="1"/>
</dbReference>
<dbReference type="Proteomes" id="UP001595533">
    <property type="component" value="Unassembled WGS sequence"/>
</dbReference>
<name>A0ABV7J9B7_9GAMM</name>
<keyword evidence="2" id="KW-1185">Reference proteome</keyword>
<evidence type="ECO:0000313" key="1">
    <source>
        <dbReference type="EMBL" id="MFC3193484.1"/>
    </source>
</evidence>
<reference evidence="2" key="1">
    <citation type="journal article" date="2019" name="Int. J. Syst. Evol. Microbiol.">
        <title>The Global Catalogue of Microorganisms (GCM) 10K type strain sequencing project: providing services to taxonomists for standard genome sequencing and annotation.</title>
        <authorList>
            <consortium name="The Broad Institute Genomics Platform"/>
            <consortium name="The Broad Institute Genome Sequencing Center for Infectious Disease"/>
            <person name="Wu L."/>
            <person name="Ma J."/>
        </authorList>
    </citation>
    <scope>NUCLEOTIDE SEQUENCE [LARGE SCALE GENOMIC DNA]</scope>
    <source>
        <strain evidence="2">KCTC 42953</strain>
    </source>
</reference>
<protein>
    <submittedName>
        <fullName evidence="1">SRPBCC family protein</fullName>
    </submittedName>
</protein>
<dbReference type="InterPro" id="IPR023393">
    <property type="entry name" value="START-like_dom_sf"/>
</dbReference>
<comment type="caution">
    <text evidence="1">The sequence shown here is derived from an EMBL/GenBank/DDBJ whole genome shotgun (WGS) entry which is preliminary data.</text>
</comment>
<dbReference type="InterPro" id="IPR019587">
    <property type="entry name" value="Polyketide_cyclase/dehydratase"/>
</dbReference>
<dbReference type="Pfam" id="PF10604">
    <property type="entry name" value="Polyketide_cyc2"/>
    <property type="match status" value="1"/>
</dbReference>
<proteinExistence type="predicted"/>
<accession>A0ABV7J9B7</accession>
<evidence type="ECO:0000313" key="2">
    <source>
        <dbReference type="Proteomes" id="UP001595533"/>
    </source>
</evidence>
<gene>
    <name evidence="1" type="ORF">ACFODZ_04405</name>
</gene>
<sequence length="146" mass="17141">MKYQNTITVEVPISRFVELLDNPENMKHWQKGLQSYELLGDHEPGSVGAQMKLHFKMGKRDLTMIETVTISDFPQRFAGTYETKGVWNLVDNHFKENEQGHTVWIADCEFKFSGLMKVMSWFMPKSMFKKQSCQYLEDFKKFAEAQ</sequence>
<organism evidence="1 2">
    <name type="scientific">Marinicella sediminis</name>
    <dbReference type="NCBI Taxonomy" id="1792834"/>
    <lineage>
        <taxon>Bacteria</taxon>
        <taxon>Pseudomonadati</taxon>
        <taxon>Pseudomonadota</taxon>
        <taxon>Gammaproteobacteria</taxon>
        <taxon>Lysobacterales</taxon>
        <taxon>Marinicellaceae</taxon>
        <taxon>Marinicella</taxon>
    </lineage>
</organism>
<dbReference type="Gene3D" id="3.30.530.20">
    <property type="match status" value="1"/>
</dbReference>
<dbReference type="EMBL" id="JBHRTS010000002">
    <property type="protein sequence ID" value="MFC3193484.1"/>
    <property type="molecule type" value="Genomic_DNA"/>
</dbReference>